<sequence>MLPAPPPRCTSAVGPRFPSAGAPQATKVKPVPKEAKEFHARSGDPRTWSTSTWDTWLSLGGMA</sequence>
<evidence type="ECO:0000313" key="2">
    <source>
        <dbReference type="EMBL" id="MFH8587438.1"/>
    </source>
</evidence>
<proteinExistence type="predicted"/>
<feature type="compositionally biased region" description="Basic and acidic residues" evidence="1">
    <location>
        <begin position="31"/>
        <end position="44"/>
    </location>
</feature>
<name>A0ABW7RH86_9ACTN</name>
<keyword evidence="3" id="KW-1185">Reference proteome</keyword>
<evidence type="ECO:0000313" key="3">
    <source>
        <dbReference type="Proteomes" id="UP001610990"/>
    </source>
</evidence>
<comment type="caution">
    <text evidence="2">The sequence shown here is derived from an EMBL/GenBank/DDBJ whole genome shotgun (WGS) entry which is preliminary data.</text>
</comment>
<evidence type="ECO:0000256" key="1">
    <source>
        <dbReference type="SAM" id="MobiDB-lite"/>
    </source>
</evidence>
<accession>A0ABW7RH86</accession>
<protein>
    <submittedName>
        <fullName evidence="2">Uncharacterized protein</fullName>
    </submittedName>
</protein>
<reference evidence="2 3" key="1">
    <citation type="submission" date="2024-10" db="EMBL/GenBank/DDBJ databases">
        <title>The Natural Products Discovery Center: Release of the First 8490 Sequenced Strains for Exploring Actinobacteria Biosynthetic Diversity.</title>
        <authorList>
            <person name="Kalkreuter E."/>
            <person name="Kautsar S.A."/>
            <person name="Yang D."/>
            <person name="Bader C.D."/>
            <person name="Teijaro C.N."/>
            <person name="Fluegel L."/>
            <person name="Davis C.M."/>
            <person name="Simpson J.R."/>
            <person name="Lauterbach L."/>
            <person name="Steele A.D."/>
            <person name="Gui C."/>
            <person name="Meng S."/>
            <person name="Li G."/>
            <person name="Viehrig K."/>
            <person name="Ye F."/>
            <person name="Su P."/>
            <person name="Kiefer A.F."/>
            <person name="Nichols A."/>
            <person name="Cepeda A.J."/>
            <person name="Yan W."/>
            <person name="Fan B."/>
            <person name="Jiang Y."/>
            <person name="Adhikari A."/>
            <person name="Zheng C.-J."/>
            <person name="Schuster L."/>
            <person name="Cowan T.M."/>
            <person name="Smanski M.J."/>
            <person name="Chevrette M.G."/>
            <person name="De Carvalho L.P.S."/>
            <person name="Shen B."/>
        </authorList>
    </citation>
    <scope>NUCLEOTIDE SEQUENCE [LARGE SCALE GENOMIC DNA]</scope>
    <source>
        <strain evidence="2 3">NPDC018013</strain>
    </source>
</reference>
<feature type="region of interest" description="Disordered" evidence="1">
    <location>
        <begin position="1"/>
        <end position="49"/>
    </location>
</feature>
<gene>
    <name evidence="2" type="ORF">ACH4GP_24060</name>
</gene>
<dbReference type="EMBL" id="JBIRGH010000016">
    <property type="protein sequence ID" value="MFH8587438.1"/>
    <property type="molecule type" value="Genomic_DNA"/>
</dbReference>
<dbReference type="Proteomes" id="UP001610990">
    <property type="component" value="Unassembled WGS sequence"/>
</dbReference>
<organism evidence="2 3">
    <name type="scientific">Streptomyces celluloflavus</name>
    <dbReference type="NCBI Taxonomy" id="58344"/>
    <lineage>
        <taxon>Bacteria</taxon>
        <taxon>Bacillati</taxon>
        <taxon>Actinomycetota</taxon>
        <taxon>Actinomycetes</taxon>
        <taxon>Kitasatosporales</taxon>
        <taxon>Streptomycetaceae</taxon>
        <taxon>Streptomyces</taxon>
    </lineage>
</organism>
<dbReference type="RefSeq" id="WP_397674475.1">
    <property type="nucleotide sequence ID" value="NZ_JBIRGH010000016.1"/>
</dbReference>